<dbReference type="Proteomes" id="UP000019681">
    <property type="component" value="Unassembled WGS sequence"/>
</dbReference>
<evidence type="ECO:0000256" key="1">
    <source>
        <dbReference type="ARBA" id="ARBA00022729"/>
    </source>
</evidence>
<dbReference type="AlphaFoldDB" id="A0A017RZ49"/>
<name>A0A017RZ49_9CLOT</name>
<dbReference type="RefSeq" id="WP_035377096.1">
    <property type="nucleotide sequence ID" value="NZ_AZQP01000001.1"/>
</dbReference>
<sequence length="853" mass="96418">MKLDRYKGNILVSMLISILSILCVFRGYTVSANEVLPKINRVFVEHTPLIEGETQSYFLISNYNGKVQYALKIDKVSIVNKKTVLKPYYTQNYGEVTDGTTVYKLDGTNKFEPGNYRVYIYVKRAGVEGKLKNKDFSFDSIYTVNINCYGKNEKGLIYSDGKMLIDREDFRIGETVEIGGVENLPGPSSTYKYSLNIFDINKNKWLMDVSKYNGKLKYIFDKQGQYILDVAVSSDSTKIVAHKNRLINICDNFKVKSINYIDPTTIQVNFTMAPDVTDVQNKNNYFVSTSEINTISMVGDKSALLQLKNPIAKDTLYFVNSIKLKDNPLIVTYPFTEIEKRTDNESPFVKNMGNNKNSINVTFSEPLKNIGSAYVVQGETTIDVSEKFAKGTSELKFELKDFSPDESISLIIKNAQDMFGNTIEPNPYIANLNMIKTDFTKPAVSNIKVISPEKVEVTFSEKLKYPPIVMVGSSPVYFDEYSSSDNITFLGTCYYTLGKNTVKVISYQDLSGNFGEKVERELDFKAEKTSPRLTGVEKKVFNNKMYLVLNFDRYIKQFNSSLIIQGTRELKTQIQTLSFPFAATVNAASYLKENGADKNNLKSVIIDISNIAVFPTGTYKVKINPGLIMDFSNNYSSEITNVTFTCDGYYNDGKELFIVGSPQVSWDFSYIDIEFSKDISDKTALDVSNYRINGQCIFQRVEKRSNKNIRLILASDHINYSGYRTLEINGVTDDAGNKIDKYQSIIYLGENKKPYIDYAVLKGKNTISVIFSENVYPVGPGDFEVYIDGTRVSDNKISILKYTYFTKEVEIKVDPSIILDNATKTIQIKLKGSGIMDISGNKAVKDVYIKVLK</sequence>
<evidence type="ECO:0000313" key="2">
    <source>
        <dbReference type="EMBL" id="EYE89866.1"/>
    </source>
</evidence>
<organism evidence="2 3">
    <name type="scientific">Fervidicella metallireducens AeB</name>
    <dbReference type="NCBI Taxonomy" id="1403537"/>
    <lineage>
        <taxon>Bacteria</taxon>
        <taxon>Bacillati</taxon>
        <taxon>Bacillota</taxon>
        <taxon>Clostridia</taxon>
        <taxon>Eubacteriales</taxon>
        <taxon>Clostridiaceae</taxon>
        <taxon>Fervidicella</taxon>
    </lineage>
</organism>
<evidence type="ECO:0008006" key="4">
    <source>
        <dbReference type="Google" id="ProtNLM"/>
    </source>
</evidence>
<keyword evidence="3" id="KW-1185">Reference proteome</keyword>
<comment type="caution">
    <text evidence="2">The sequence shown here is derived from an EMBL/GenBank/DDBJ whole genome shotgun (WGS) entry which is preliminary data.</text>
</comment>
<gene>
    <name evidence="2" type="ORF">Q428_00280</name>
</gene>
<dbReference type="OrthoDB" id="2077808at2"/>
<keyword evidence="1" id="KW-0732">Signal</keyword>
<accession>A0A017RZ49</accession>
<dbReference type="Gene3D" id="2.60.40.1220">
    <property type="match status" value="1"/>
</dbReference>
<dbReference type="EMBL" id="AZQP01000001">
    <property type="protein sequence ID" value="EYE89866.1"/>
    <property type="molecule type" value="Genomic_DNA"/>
</dbReference>
<proteinExistence type="predicted"/>
<evidence type="ECO:0000313" key="3">
    <source>
        <dbReference type="Proteomes" id="UP000019681"/>
    </source>
</evidence>
<reference evidence="2 3" key="1">
    <citation type="journal article" date="2014" name="Genome Announc.">
        <title>Draft Genome Sequence of Fervidicella metallireducens Strain AeBT, an Iron-Reducing Thermoanaerobe from the Great Artesian Basin.</title>
        <authorList>
            <person name="Patel B.K."/>
        </authorList>
    </citation>
    <scope>NUCLEOTIDE SEQUENCE [LARGE SCALE GENOMIC DNA]</scope>
    <source>
        <strain evidence="2 3">AeB</strain>
    </source>
</reference>
<dbReference type="InterPro" id="IPR014755">
    <property type="entry name" value="Cu-Rt/internalin_Ig-like"/>
</dbReference>
<protein>
    <recommendedName>
        <fullName evidence="4">SbsA Ig-like domain-containing protein</fullName>
    </recommendedName>
</protein>
<dbReference type="STRING" id="1403537.Q428_00280"/>